<protein>
    <submittedName>
        <fullName evidence="3">HTH_7 domain-containing protein</fullName>
    </submittedName>
</protein>
<dbReference type="GO" id="GO:0006303">
    <property type="term" value="P:double-strand break repair via nonhomologous end joining"/>
    <property type="evidence" value="ECO:0007669"/>
    <property type="project" value="TreeGrafter"/>
</dbReference>
<dbReference type="AlphaFoldDB" id="A0A183FLH4"/>
<dbReference type="GO" id="GO:0000729">
    <property type="term" value="P:DNA double-strand break processing"/>
    <property type="evidence" value="ECO:0007669"/>
    <property type="project" value="TreeGrafter"/>
</dbReference>
<dbReference type="InterPro" id="IPR052709">
    <property type="entry name" value="Transposase-MT_Hybrid"/>
</dbReference>
<evidence type="ECO:0000313" key="3">
    <source>
        <dbReference type="WBParaSite" id="HPBE_0000811501-mRNA-1"/>
    </source>
</evidence>
<dbReference type="EMBL" id="UZAH01026062">
    <property type="protein sequence ID" value="VDO75004.1"/>
    <property type="molecule type" value="Genomic_DNA"/>
</dbReference>
<accession>A0A183FLH4</accession>
<reference evidence="1 2" key="1">
    <citation type="submission" date="2018-11" db="EMBL/GenBank/DDBJ databases">
        <authorList>
            <consortium name="Pathogen Informatics"/>
        </authorList>
    </citation>
    <scope>NUCLEOTIDE SEQUENCE [LARGE SCALE GENOMIC DNA]</scope>
</reference>
<name>A0A183FLH4_HELPZ</name>
<dbReference type="GO" id="GO:0000793">
    <property type="term" value="C:condensed chromosome"/>
    <property type="evidence" value="ECO:0007669"/>
    <property type="project" value="TreeGrafter"/>
</dbReference>
<dbReference type="PANTHER" id="PTHR46060:SF2">
    <property type="entry name" value="HISTONE-LYSINE N-METHYLTRANSFERASE SETMAR"/>
    <property type="match status" value="1"/>
</dbReference>
<sequence>MVHLGRAQYPIALHENGSRFRKGEFNLQDSFRSGRGSDVDNDRLRQLVESAPQRTTRELAQDLGVHYATIARHQHQLGEVPKMAVGSP</sequence>
<reference evidence="3" key="2">
    <citation type="submission" date="2019-09" db="UniProtKB">
        <authorList>
            <consortium name="WormBaseParasite"/>
        </authorList>
    </citation>
    <scope>IDENTIFICATION</scope>
</reference>
<proteinExistence type="predicted"/>
<dbReference type="Gene3D" id="1.10.10.10">
    <property type="entry name" value="Winged helix-like DNA-binding domain superfamily/Winged helix DNA-binding domain"/>
    <property type="match status" value="1"/>
</dbReference>
<gene>
    <name evidence="1" type="ORF">HPBE_LOCUS8116</name>
</gene>
<dbReference type="GO" id="GO:0044547">
    <property type="term" value="F:DNA topoisomerase binding"/>
    <property type="evidence" value="ECO:0007669"/>
    <property type="project" value="TreeGrafter"/>
</dbReference>
<evidence type="ECO:0000313" key="2">
    <source>
        <dbReference type="Proteomes" id="UP000050761"/>
    </source>
</evidence>
<dbReference type="GO" id="GO:0000014">
    <property type="term" value="F:single-stranded DNA endodeoxyribonuclease activity"/>
    <property type="evidence" value="ECO:0007669"/>
    <property type="project" value="TreeGrafter"/>
</dbReference>
<accession>A0A3P7YSR4</accession>
<dbReference type="GO" id="GO:0003690">
    <property type="term" value="F:double-stranded DNA binding"/>
    <property type="evidence" value="ECO:0007669"/>
    <property type="project" value="TreeGrafter"/>
</dbReference>
<dbReference type="GO" id="GO:0031297">
    <property type="term" value="P:replication fork processing"/>
    <property type="evidence" value="ECO:0007669"/>
    <property type="project" value="TreeGrafter"/>
</dbReference>
<evidence type="ECO:0000313" key="1">
    <source>
        <dbReference type="EMBL" id="VDO75004.1"/>
    </source>
</evidence>
<dbReference type="Proteomes" id="UP000050761">
    <property type="component" value="Unassembled WGS sequence"/>
</dbReference>
<dbReference type="GO" id="GO:0035861">
    <property type="term" value="C:site of double-strand break"/>
    <property type="evidence" value="ECO:0007669"/>
    <property type="project" value="TreeGrafter"/>
</dbReference>
<dbReference type="GO" id="GO:0044774">
    <property type="term" value="P:mitotic DNA integrity checkpoint signaling"/>
    <property type="evidence" value="ECO:0007669"/>
    <property type="project" value="TreeGrafter"/>
</dbReference>
<dbReference type="GO" id="GO:0042800">
    <property type="term" value="F:histone H3K4 methyltransferase activity"/>
    <property type="evidence" value="ECO:0007669"/>
    <property type="project" value="TreeGrafter"/>
</dbReference>
<dbReference type="InterPro" id="IPR036388">
    <property type="entry name" value="WH-like_DNA-bd_sf"/>
</dbReference>
<dbReference type="OrthoDB" id="5872915at2759"/>
<organism evidence="2 3">
    <name type="scientific">Heligmosomoides polygyrus</name>
    <name type="common">Parasitic roundworm</name>
    <dbReference type="NCBI Taxonomy" id="6339"/>
    <lineage>
        <taxon>Eukaryota</taxon>
        <taxon>Metazoa</taxon>
        <taxon>Ecdysozoa</taxon>
        <taxon>Nematoda</taxon>
        <taxon>Chromadorea</taxon>
        <taxon>Rhabditida</taxon>
        <taxon>Rhabditina</taxon>
        <taxon>Rhabditomorpha</taxon>
        <taxon>Strongyloidea</taxon>
        <taxon>Heligmosomidae</taxon>
        <taxon>Heligmosomoides</taxon>
    </lineage>
</organism>
<dbReference type="GO" id="GO:0005634">
    <property type="term" value="C:nucleus"/>
    <property type="evidence" value="ECO:0007669"/>
    <property type="project" value="TreeGrafter"/>
</dbReference>
<dbReference type="GO" id="GO:0003697">
    <property type="term" value="F:single-stranded DNA binding"/>
    <property type="evidence" value="ECO:0007669"/>
    <property type="project" value="TreeGrafter"/>
</dbReference>
<dbReference type="WBParaSite" id="HPBE_0000811501-mRNA-1">
    <property type="protein sequence ID" value="HPBE_0000811501-mRNA-1"/>
    <property type="gene ID" value="HPBE_0000811501"/>
</dbReference>
<dbReference type="GO" id="GO:0046975">
    <property type="term" value="F:histone H3K36 methyltransferase activity"/>
    <property type="evidence" value="ECO:0007669"/>
    <property type="project" value="TreeGrafter"/>
</dbReference>
<dbReference type="GO" id="GO:0015074">
    <property type="term" value="P:DNA integration"/>
    <property type="evidence" value="ECO:0007669"/>
    <property type="project" value="TreeGrafter"/>
</dbReference>
<dbReference type="PANTHER" id="PTHR46060">
    <property type="entry name" value="MARINER MOS1 TRANSPOSASE-LIKE PROTEIN"/>
    <property type="match status" value="1"/>
</dbReference>
<keyword evidence="2" id="KW-1185">Reference proteome</keyword>